<feature type="compositionally biased region" description="Basic and acidic residues" evidence="5">
    <location>
        <begin position="55"/>
        <end position="67"/>
    </location>
</feature>
<feature type="signal peptide" evidence="6">
    <location>
        <begin position="1"/>
        <end position="27"/>
    </location>
</feature>
<reference evidence="10" key="1">
    <citation type="submission" date="2016-10" db="EMBL/GenBank/DDBJ databases">
        <authorList>
            <person name="Varghese N."/>
            <person name="Submissions S."/>
        </authorList>
    </citation>
    <scope>NUCLEOTIDE SEQUENCE [LARGE SCALE GENOMIC DNA]</scope>
    <source>
        <strain evidence="10">MO64</strain>
    </source>
</reference>
<keyword evidence="6" id="KW-0732">Signal</keyword>
<keyword evidence="3" id="KW-0998">Cell outer membrane</keyword>
<keyword evidence="9" id="KW-0675">Receptor</keyword>
<feature type="chain" id="PRO_5011756493" evidence="6">
    <location>
        <begin position="28"/>
        <end position="936"/>
    </location>
</feature>
<dbReference type="Gene3D" id="2.40.170.20">
    <property type="entry name" value="TonB-dependent receptor, beta-barrel domain"/>
    <property type="match status" value="1"/>
</dbReference>
<dbReference type="AlphaFoldDB" id="A0A1I4D5Z1"/>
<dbReference type="RefSeq" id="WP_092703682.1">
    <property type="nucleotide sequence ID" value="NZ_FOSR01000008.1"/>
</dbReference>
<feature type="domain" description="TonB-dependent receptor plug" evidence="8">
    <location>
        <begin position="92"/>
        <end position="192"/>
    </location>
</feature>
<name>A0A1I4D5Z1_9GAMM</name>
<organism evidence="9 10">
    <name type="scientific">Rhodanobacter glycinis</name>
    <dbReference type="NCBI Taxonomy" id="582702"/>
    <lineage>
        <taxon>Bacteria</taxon>
        <taxon>Pseudomonadati</taxon>
        <taxon>Pseudomonadota</taxon>
        <taxon>Gammaproteobacteria</taxon>
        <taxon>Lysobacterales</taxon>
        <taxon>Rhodanobacteraceae</taxon>
        <taxon>Rhodanobacter</taxon>
    </lineage>
</organism>
<comment type="subcellular location">
    <subcellularLocation>
        <location evidence="1 4">Cell outer membrane</location>
    </subcellularLocation>
</comment>
<dbReference type="PANTHER" id="PTHR40980">
    <property type="entry name" value="PLUG DOMAIN-CONTAINING PROTEIN"/>
    <property type="match status" value="1"/>
</dbReference>
<dbReference type="Pfam" id="PF07715">
    <property type="entry name" value="Plug"/>
    <property type="match status" value="1"/>
</dbReference>
<protein>
    <submittedName>
        <fullName evidence="9">TonB-dependent receptor</fullName>
    </submittedName>
</protein>
<evidence type="ECO:0000259" key="8">
    <source>
        <dbReference type="Pfam" id="PF07715"/>
    </source>
</evidence>
<dbReference type="InterPro" id="IPR012910">
    <property type="entry name" value="Plug_dom"/>
</dbReference>
<evidence type="ECO:0000259" key="7">
    <source>
        <dbReference type="Pfam" id="PF00593"/>
    </source>
</evidence>
<evidence type="ECO:0000256" key="6">
    <source>
        <dbReference type="SAM" id="SignalP"/>
    </source>
</evidence>
<dbReference type="PANTHER" id="PTHR40980:SF3">
    <property type="entry name" value="TONB-DEPENDENT RECEPTOR-LIKE BETA-BARREL DOMAIN-CONTAINING PROTEIN"/>
    <property type="match status" value="1"/>
</dbReference>
<evidence type="ECO:0000256" key="3">
    <source>
        <dbReference type="ARBA" id="ARBA00023237"/>
    </source>
</evidence>
<gene>
    <name evidence="9" type="ORF">SAMN05192579_10832</name>
</gene>
<feature type="region of interest" description="Disordered" evidence="5">
    <location>
        <begin position="45"/>
        <end position="67"/>
    </location>
</feature>
<dbReference type="GO" id="GO:0009279">
    <property type="term" value="C:cell outer membrane"/>
    <property type="evidence" value="ECO:0007669"/>
    <property type="project" value="UniProtKB-SubCell"/>
</dbReference>
<dbReference type="InterPro" id="IPR010104">
    <property type="entry name" value="TonB_rcpt_bac"/>
</dbReference>
<dbReference type="NCBIfam" id="TIGR01782">
    <property type="entry name" value="TonB-Xanth-Caul"/>
    <property type="match status" value="1"/>
</dbReference>
<proteinExistence type="inferred from homology"/>
<dbReference type="InterPro" id="IPR036942">
    <property type="entry name" value="Beta-barrel_TonB_sf"/>
</dbReference>
<feature type="domain" description="TonB-dependent receptor-like beta-barrel" evidence="7">
    <location>
        <begin position="449"/>
        <end position="902"/>
    </location>
</feature>
<evidence type="ECO:0000256" key="2">
    <source>
        <dbReference type="ARBA" id="ARBA00023136"/>
    </source>
</evidence>
<dbReference type="Pfam" id="PF00593">
    <property type="entry name" value="TonB_dep_Rec_b-barrel"/>
    <property type="match status" value="1"/>
</dbReference>
<accession>A0A1I4D5Z1</accession>
<dbReference type="Proteomes" id="UP000198725">
    <property type="component" value="Unassembled WGS sequence"/>
</dbReference>
<dbReference type="Gene3D" id="2.170.130.10">
    <property type="entry name" value="TonB-dependent receptor, plug domain"/>
    <property type="match status" value="1"/>
</dbReference>
<keyword evidence="4" id="KW-0798">TonB box</keyword>
<keyword evidence="10" id="KW-1185">Reference proteome</keyword>
<dbReference type="InterPro" id="IPR000531">
    <property type="entry name" value="Beta-barrel_TonB"/>
</dbReference>
<keyword evidence="2 4" id="KW-0472">Membrane</keyword>
<evidence type="ECO:0000313" key="10">
    <source>
        <dbReference type="Proteomes" id="UP000198725"/>
    </source>
</evidence>
<dbReference type="SUPFAM" id="SSF56935">
    <property type="entry name" value="Porins"/>
    <property type="match status" value="1"/>
</dbReference>
<evidence type="ECO:0000256" key="1">
    <source>
        <dbReference type="ARBA" id="ARBA00004442"/>
    </source>
</evidence>
<dbReference type="InterPro" id="IPR037066">
    <property type="entry name" value="Plug_dom_sf"/>
</dbReference>
<dbReference type="PROSITE" id="PS51257">
    <property type="entry name" value="PROKAR_LIPOPROTEIN"/>
    <property type="match status" value="1"/>
</dbReference>
<comment type="similarity">
    <text evidence="4">Belongs to the TonB-dependent receptor family.</text>
</comment>
<evidence type="ECO:0000256" key="5">
    <source>
        <dbReference type="SAM" id="MobiDB-lite"/>
    </source>
</evidence>
<evidence type="ECO:0000256" key="4">
    <source>
        <dbReference type="RuleBase" id="RU003357"/>
    </source>
</evidence>
<dbReference type="EMBL" id="FOSR01000008">
    <property type="protein sequence ID" value="SFK87401.1"/>
    <property type="molecule type" value="Genomic_DNA"/>
</dbReference>
<evidence type="ECO:0000313" key="9">
    <source>
        <dbReference type="EMBL" id="SFK87401.1"/>
    </source>
</evidence>
<sequence length="936" mass="101749">MKHPMLVTCTVTLLASAISACLFPAHATGTAPAGDAAAVQTTDTVADGNGGKVTSADKKRQQDQAKKNAIDLSTVTVTPLRNSLEGAETIKQNSRMIVDSIVAEDIGKFPDNSVADAMQRITGVQVAQGFQGETSSVVIRGLPNVATTLNGREIFSGVGRGFAFQNLPATAVKAVKVYKTSDASLIDGGIAGLVDMELFRPFDFKGSKVAATVTGTHSKYGGHTDPNASFLVSDRWDTDIGEFGALANVGYIRQHYDYNAVWGDFPKLLTDGSGTPIRTSSGNLIAAPNGFGADYNIGDRKREEFNYALQWKPNDATEIYAEGLYDWDHDNYNQPFYFSFPVGSVTPSQYTVGNNCYANQLTGSPYEGQTICDATSGTWTGNTYAATSTQAHQERGHDIQNAIGVKWHGDRLNLSSDLSYNSTSFNEQTFIVDTFLKAPITTAWSGTSGNQQNWLLAGNPELDPANYYLNGLFQDWNNQKATQWAWRGDGNFDINGDFFQYLDFGLRYADHKASYSGSYDISTPPPGGTGAISMNPNPANQVIARFPSGYFCSQPTTSAIPVSWLSGCFNYLTNNADAIRALYGLPSGLAAENPGRYYQIEEKSTAAYAQLGYGNTLFGIPFDGLLGMRVERMKRNLSAYSYDASTNVYSPLSDSTSSPVYLPNLSFNLHFTNDLQLRLVGAKTITYPGFGALNPSISLNPGTINRAGAASSGNPNLRPIRSNNYDASLEWYFNSASYISGGVFYRDINGYIQNYTTDVTIGGQPYQLNSPQSAGSGHLAGAEFAYQQFFDFLPGALSGLGAQFNYTFIKGSTRSPQYLGGPVVASPLQNVSKNNYNAVLMYEKYGWSARLAYNFRSRFIDGFNQPTVAGVYDEIKPANQVDFSLGYDINKNFTVVLNASNILGADLHQYWGSGNSRPRDIRYQDRTVGLGVRFKL</sequence>